<dbReference type="Gene3D" id="3.40.50.10610">
    <property type="entry name" value="ABC-type transport auxiliary lipoprotein component"/>
    <property type="match status" value="1"/>
</dbReference>
<evidence type="ECO:0000259" key="2">
    <source>
        <dbReference type="Pfam" id="PF03886"/>
    </source>
</evidence>
<feature type="signal peptide" evidence="1">
    <location>
        <begin position="1"/>
        <end position="22"/>
    </location>
</feature>
<accession>A0A193QI91</accession>
<organism evidence="3 4">
    <name type="scientific">Sodalis glossinidius (strain morsitans)</name>
    <dbReference type="NCBI Taxonomy" id="343509"/>
    <lineage>
        <taxon>Bacteria</taxon>
        <taxon>Pseudomonadati</taxon>
        <taxon>Pseudomonadota</taxon>
        <taxon>Gammaproteobacteria</taxon>
        <taxon>Enterobacterales</taxon>
        <taxon>Bruguierivoracaceae</taxon>
        <taxon>Sodalis</taxon>
    </lineage>
</organism>
<feature type="chain" id="PRO_5008261609" description="ABC-type transport auxiliary lipoprotein component domain-containing protein" evidence="1">
    <location>
        <begin position="23"/>
        <end position="222"/>
    </location>
</feature>
<dbReference type="EMBL" id="LN854557">
    <property type="protein sequence ID" value="CRL44897.1"/>
    <property type="molecule type" value="Genomic_DNA"/>
</dbReference>
<dbReference type="AlphaFoldDB" id="A0A193QI91"/>
<dbReference type="InterPro" id="IPR005586">
    <property type="entry name" value="ABC_trans_aux"/>
</dbReference>
<evidence type="ECO:0000313" key="4">
    <source>
        <dbReference type="Proteomes" id="UP000245838"/>
    </source>
</evidence>
<dbReference type="InterPro" id="IPR049736">
    <property type="entry name" value="PqiC"/>
</dbReference>
<dbReference type="PROSITE" id="PS51257">
    <property type="entry name" value="PROKAR_LIPOPROTEIN"/>
    <property type="match status" value="1"/>
</dbReference>
<keyword evidence="1" id="KW-0732">Signal</keyword>
<gene>
    <name evidence="3" type="ORF">SGGMMB4_02285</name>
</gene>
<sequence>MMQKGRILALATVLLLSACASGDGNTYYQLPYKASNTVATLASIEAGATASGAGGVADVQGGAATPFHAGSPGVRPKLWVAQVSVADFLVGNGLVYQTNDVQYTTARSNLWASPLEQQLQQTLVANLSAALPGTLVSTQPIGSGDDNDQLLVTLTGFHGRYDGRAIVQGVWLLTHDGRVIRQPFDLALPQEKDGYDALVRTLAQGWDTVGQQVEKKFIAICK</sequence>
<proteinExistence type="predicted"/>
<name>A0A193QI91_SODGM</name>
<dbReference type="NCBIfam" id="NF033620">
    <property type="entry name" value="pqiC"/>
    <property type="match status" value="1"/>
</dbReference>
<reference evidence="3 4" key="1">
    <citation type="submission" date="2015-05" db="EMBL/GenBank/DDBJ databases">
        <authorList>
            <person name="Goodhead I."/>
        </authorList>
    </citation>
    <scope>NUCLEOTIDE SEQUENCE [LARGE SCALE GENOMIC DNA]</scope>
    <source>
        <strain evidence="4">morsitans</strain>
    </source>
</reference>
<evidence type="ECO:0000256" key="1">
    <source>
        <dbReference type="SAM" id="SignalP"/>
    </source>
</evidence>
<dbReference type="Proteomes" id="UP000245838">
    <property type="component" value="Chromosome sggmmb4_Chromosome"/>
</dbReference>
<dbReference type="Pfam" id="PF03886">
    <property type="entry name" value="ABC_trans_aux"/>
    <property type="match status" value="1"/>
</dbReference>
<evidence type="ECO:0000313" key="3">
    <source>
        <dbReference type="EMBL" id="CRL44897.1"/>
    </source>
</evidence>
<feature type="domain" description="ABC-type transport auxiliary lipoprotein component" evidence="2">
    <location>
        <begin position="73"/>
        <end position="213"/>
    </location>
</feature>
<dbReference type="SUPFAM" id="SSF159594">
    <property type="entry name" value="XCC0632-like"/>
    <property type="match status" value="1"/>
</dbReference>
<protein>
    <recommendedName>
        <fullName evidence="2">ABC-type transport auxiliary lipoprotein component domain-containing protein</fullName>
    </recommendedName>
</protein>